<dbReference type="Proteomes" id="UP000828390">
    <property type="component" value="Unassembled WGS sequence"/>
</dbReference>
<name>A0A9D4BHZ0_DREPO</name>
<organism evidence="1 2">
    <name type="scientific">Dreissena polymorpha</name>
    <name type="common">Zebra mussel</name>
    <name type="synonym">Mytilus polymorpha</name>
    <dbReference type="NCBI Taxonomy" id="45954"/>
    <lineage>
        <taxon>Eukaryota</taxon>
        <taxon>Metazoa</taxon>
        <taxon>Spiralia</taxon>
        <taxon>Lophotrochozoa</taxon>
        <taxon>Mollusca</taxon>
        <taxon>Bivalvia</taxon>
        <taxon>Autobranchia</taxon>
        <taxon>Heteroconchia</taxon>
        <taxon>Euheterodonta</taxon>
        <taxon>Imparidentia</taxon>
        <taxon>Neoheterodontei</taxon>
        <taxon>Myida</taxon>
        <taxon>Dreissenoidea</taxon>
        <taxon>Dreissenidae</taxon>
        <taxon>Dreissena</taxon>
    </lineage>
</organism>
<evidence type="ECO:0000313" key="1">
    <source>
        <dbReference type="EMBL" id="KAH3695677.1"/>
    </source>
</evidence>
<proteinExistence type="predicted"/>
<sequence length="54" mass="6383">MLKKREDKATHADHFVDLQKLPTSFYNDRYSNTIRDIAREETHVLTDPSDVIHN</sequence>
<protein>
    <submittedName>
        <fullName evidence="1">Uncharacterized protein</fullName>
    </submittedName>
</protein>
<gene>
    <name evidence="1" type="ORF">DPMN_083135</name>
</gene>
<reference evidence="1" key="1">
    <citation type="journal article" date="2019" name="bioRxiv">
        <title>The Genome of the Zebra Mussel, Dreissena polymorpha: A Resource for Invasive Species Research.</title>
        <authorList>
            <person name="McCartney M.A."/>
            <person name="Auch B."/>
            <person name="Kono T."/>
            <person name="Mallez S."/>
            <person name="Zhang Y."/>
            <person name="Obille A."/>
            <person name="Becker A."/>
            <person name="Abrahante J.E."/>
            <person name="Garbe J."/>
            <person name="Badalamenti J.P."/>
            <person name="Herman A."/>
            <person name="Mangelson H."/>
            <person name="Liachko I."/>
            <person name="Sullivan S."/>
            <person name="Sone E.D."/>
            <person name="Koren S."/>
            <person name="Silverstein K.A.T."/>
            <person name="Beckman K.B."/>
            <person name="Gohl D.M."/>
        </authorList>
    </citation>
    <scope>NUCLEOTIDE SEQUENCE</scope>
    <source>
        <strain evidence="1">Duluth1</strain>
        <tissue evidence="1">Whole animal</tissue>
    </source>
</reference>
<comment type="caution">
    <text evidence="1">The sequence shown here is derived from an EMBL/GenBank/DDBJ whole genome shotgun (WGS) entry which is preliminary data.</text>
</comment>
<dbReference type="EMBL" id="JAIWYP010000016">
    <property type="protein sequence ID" value="KAH3695677.1"/>
    <property type="molecule type" value="Genomic_DNA"/>
</dbReference>
<evidence type="ECO:0000313" key="2">
    <source>
        <dbReference type="Proteomes" id="UP000828390"/>
    </source>
</evidence>
<accession>A0A9D4BHZ0</accession>
<reference evidence="1" key="2">
    <citation type="submission" date="2020-11" db="EMBL/GenBank/DDBJ databases">
        <authorList>
            <person name="McCartney M.A."/>
            <person name="Auch B."/>
            <person name="Kono T."/>
            <person name="Mallez S."/>
            <person name="Becker A."/>
            <person name="Gohl D.M."/>
            <person name="Silverstein K.A.T."/>
            <person name="Koren S."/>
            <person name="Bechman K.B."/>
            <person name="Herman A."/>
            <person name="Abrahante J.E."/>
            <person name="Garbe J."/>
        </authorList>
    </citation>
    <scope>NUCLEOTIDE SEQUENCE</scope>
    <source>
        <strain evidence="1">Duluth1</strain>
        <tissue evidence="1">Whole animal</tissue>
    </source>
</reference>
<dbReference type="AlphaFoldDB" id="A0A9D4BHZ0"/>
<keyword evidence="2" id="KW-1185">Reference proteome</keyword>